<evidence type="ECO:0000259" key="5">
    <source>
        <dbReference type="PROSITE" id="PS50887"/>
    </source>
</evidence>
<dbReference type="Proteomes" id="UP000623419">
    <property type="component" value="Unassembled WGS sequence"/>
</dbReference>
<dbReference type="EMBL" id="BMKC01000002">
    <property type="protein sequence ID" value="GGA81104.1"/>
    <property type="molecule type" value="Genomic_DNA"/>
</dbReference>
<dbReference type="InterPro" id="IPR029787">
    <property type="entry name" value="Nucleotide_cyclase"/>
</dbReference>
<keyword evidence="4" id="KW-1133">Transmembrane helix</keyword>
<keyword evidence="3" id="KW-0175">Coiled coil</keyword>
<keyword evidence="4" id="KW-0472">Membrane</keyword>
<accession>A0ABQ1HKF3</accession>
<dbReference type="SUPFAM" id="SSF69322">
    <property type="entry name" value="Tricorn protease domain 2"/>
    <property type="match status" value="1"/>
</dbReference>
<sequence>MRPYLPLLLLLGLLAGPVLSLAETVPGAPLSRSYGSEHTRVKPGHMALATSPGGELYAGNQDGVLRFNGIDWRLTMLPARSAAHALAIGNDGLVYVGGYDTFGRLAPDGEGGVAYEELLDAAGLTGDQRHLGFVFQAISTPEGVYFRTEKRLILLPDDGKKARQWPLPESARSFYWVGGRMLARVQGQGLVRFEDGKLVLAPGGEALADIPLPGIVEREDHLLLVTNDGFYRADDRGVSRLPGPASDLLAGVRAYTVLGLSDGSLVVGTLDGSLLRFDAQLRIRQNLDLGTYGILGMAVDQESGLWLATENELKRLTLPSPWTHLGEDQGIAGNPTDFEWHDGALWLATSQGIQRMRPSDDGQPHAERLPWTDYEAYALHSAQGELLIGVREGLLALGPGDEAPRRMHEHPNHGVFALMPSRHDPNLVYGLSGPDVVLVHHRDGRWQEGPRFSLGDISIYGVEEGDAAGELWIGDSRGPVQRWTVNTETGEITSREVYDDSRGLAVSPQFGTSVYRFEERIHATSGDVGFRLEGDRFVPDKAPPITLVARPHEMYVEQTPLGDYAYTTRELWHRPKGETQWQPLYPGGRGMAGYSSVRYGQDGVLRIATWTGLLQFDPEESRSELQPLQLGMESVVAHNEAGETRVLPTRNNGAEPVRLPPGYSLSLRFAMVSMESGAEFRYLLHGVTPDWSDWADRDLFIRSLPPGDYALEVQARTGTGRQPAAMTYRFRVLPFWYQQWWVQALGGLVVLGLAVTVALWLVRLRTERFLEANRRLEARIAERTHELEDANRRLAELATEDALTGVANRRALENGLRREWYRCLDQRRSLSVLMIDVDHFKAYNDAHGHLEGDVQLRGIAQRLATQHDPQRELLSRYGGEEFALLLPGVHAEEATRRAESIRAAIASSDAGMTVSIGVAGMVPDVQSEPDSLLRRADAALYEAKRAGRNRVATDAGGAKV</sequence>
<evidence type="ECO:0000256" key="1">
    <source>
        <dbReference type="ARBA" id="ARBA00012528"/>
    </source>
</evidence>
<organism evidence="6 7">
    <name type="scientific">Arenimonas soli</name>
    <dbReference type="NCBI Taxonomy" id="2269504"/>
    <lineage>
        <taxon>Bacteria</taxon>
        <taxon>Pseudomonadati</taxon>
        <taxon>Pseudomonadota</taxon>
        <taxon>Gammaproteobacteria</taxon>
        <taxon>Lysobacterales</taxon>
        <taxon>Lysobacteraceae</taxon>
        <taxon>Arenimonas</taxon>
    </lineage>
</organism>
<comment type="catalytic activity">
    <reaction evidence="2">
        <text>2 GTP = 3',3'-c-di-GMP + 2 diphosphate</text>
        <dbReference type="Rhea" id="RHEA:24898"/>
        <dbReference type="ChEBI" id="CHEBI:33019"/>
        <dbReference type="ChEBI" id="CHEBI:37565"/>
        <dbReference type="ChEBI" id="CHEBI:58805"/>
        <dbReference type="EC" id="2.7.7.65"/>
    </reaction>
</comment>
<evidence type="ECO:0000256" key="2">
    <source>
        <dbReference type="ARBA" id="ARBA00034247"/>
    </source>
</evidence>
<protein>
    <recommendedName>
        <fullName evidence="1">diguanylate cyclase</fullName>
        <ecNumber evidence="1">2.7.7.65</ecNumber>
    </recommendedName>
</protein>
<dbReference type="InterPro" id="IPR013783">
    <property type="entry name" value="Ig-like_fold"/>
</dbReference>
<dbReference type="RefSeq" id="WP_188663580.1">
    <property type="nucleotide sequence ID" value="NZ_BMKC01000002.1"/>
</dbReference>
<evidence type="ECO:0000256" key="4">
    <source>
        <dbReference type="SAM" id="Phobius"/>
    </source>
</evidence>
<comment type="caution">
    <text evidence="6">The sequence shown here is derived from an EMBL/GenBank/DDBJ whole genome shotgun (WGS) entry which is preliminary data.</text>
</comment>
<keyword evidence="7" id="KW-1185">Reference proteome</keyword>
<dbReference type="Gene3D" id="3.30.70.270">
    <property type="match status" value="1"/>
</dbReference>
<reference evidence="7" key="1">
    <citation type="journal article" date="2019" name="Int. J. Syst. Evol. Microbiol.">
        <title>The Global Catalogue of Microorganisms (GCM) 10K type strain sequencing project: providing services to taxonomists for standard genome sequencing and annotation.</title>
        <authorList>
            <consortium name="The Broad Institute Genomics Platform"/>
            <consortium name="The Broad Institute Genome Sequencing Center for Infectious Disease"/>
            <person name="Wu L."/>
            <person name="Ma J."/>
        </authorList>
    </citation>
    <scope>NUCLEOTIDE SEQUENCE [LARGE SCALE GENOMIC DNA]</scope>
    <source>
        <strain evidence="7">CGMCC 1.15905</strain>
    </source>
</reference>
<keyword evidence="4" id="KW-0812">Transmembrane</keyword>
<dbReference type="CDD" id="cd01949">
    <property type="entry name" value="GGDEF"/>
    <property type="match status" value="1"/>
</dbReference>
<dbReference type="PROSITE" id="PS50887">
    <property type="entry name" value="GGDEF"/>
    <property type="match status" value="1"/>
</dbReference>
<dbReference type="InterPro" id="IPR015943">
    <property type="entry name" value="WD40/YVTN_repeat-like_dom_sf"/>
</dbReference>
<dbReference type="SMART" id="SM00267">
    <property type="entry name" value="GGDEF"/>
    <property type="match status" value="1"/>
</dbReference>
<evidence type="ECO:0000313" key="7">
    <source>
        <dbReference type="Proteomes" id="UP000623419"/>
    </source>
</evidence>
<dbReference type="SUPFAM" id="SSF55073">
    <property type="entry name" value="Nucleotide cyclase"/>
    <property type="match status" value="1"/>
</dbReference>
<feature type="coiled-coil region" evidence="3">
    <location>
        <begin position="773"/>
        <end position="800"/>
    </location>
</feature>
<feature type="domain" description="GGDEF" evidence="5">
    <location>
        <begin position="828"/>
        <end position="956"/>
    </location>
</feature>
<gene>
    <name evidence="6" type="ORF">GCM10011521_19300</name>
</gene>
<dbReference type="PANTHER" id="PTHR45138:SF9">
    <property type="entry name" value="DIGUANYLATE CYCLASE DGCM-RELATED"/>
    <property type="match status" value="1"/>
</dbReference>
<evidence type="ECO:0000256" key="3">
    <source>
        <dbReference type="SAM" id="Coils"/>
    </source>
</evidence>
<proteinExistence type="predicted"/>
<dbReference type="EC" id="2.7.7.65" evidence="1"/>
<dbReference type="Pfam" id="PF00990">
    <property type="entry name" value="GGDEF"/>
    <property type="match status" value="1"/>
</dbReference>
<dbReference type="InterPro" id="IPR050469">
    <property type="entry name" value="Diguanylate_Cyclase"/>
</dbReference>
<dbReference type="Gene3D" id="2.60.40.10">
    <property type="entry name" value="Immunoglobulins"/>
    <property type="match status" value="1"/>
</dbReference>
<evidence type="ECO:0000313" key="6">
    <source>
        <dbReference type="EMBL" id="GGA81104.1"/>
    </source>
</evidence>
<feature type="transmembrane region" description="Helical" evidence="4">
    <location>
        <begin position="740"/>
        <end position="762"/>
    </location>
</feature>
<dbReference type="InterPro" id="IPR000160">
    <property type="entry name" value="GGDEF_dom"/>
</dbReference>
<dbReference type="SUPFAM" id="SSF63829">
    <property type="entry name" value="Calcium-dependent phosphotriesterase"/>
    <property type="match status" value="1"/>
</dbReference>
<dbReference type="PANTHER" id="PTHR45138">
    <property type="entry name" value="REGULATORY COMPONENTS OF SENSORY TRANSDUCTION SYSTEM"/>
    <property type="match status" value="1"/>
</dbReference>
<dbReference type="NCBIfam" id="TIGR00254">
    <property type="entry name" value="GGDEF"/>
    <property type="match status" value="1"/>
</dbReference>
<dbReference type="InterPro" id="IPR043128">
    <property type="entry name" value="Rev_trsase/Diguanyl_cyclase"/>
</dbReference>
<name>A0ABQ1HKF3_9GAMM</name>
<dbReference type="Gene3D" id="2.130.10.10">
    <property type="entry name" value="YVTN repeat-like/Quinoprotein amine dehydrogenase"/>
    <property type="match status" value="1"/>
</dbReference>